<organism evidence="9 10">
    <name type="scientific">Halomonas kalidii</name>
    <dbReference type="NCBI Taxonomy" id="3043293"/>
    <lineage>
        <taxon>Bacteria</taxon>
        <taxon>Pseudomonadati</taxon>
        <taxon>Pseudomonadota</taxon>
        <taxon>Gammaproteobacteria</taxon>
        <taxon>Oceanospirillales</taxon>
        <taxon>Halomonadaceae</taxon>
        <taxon>Halomonas</taxon>
    </lineage>
</organism>
<evidence type="ECO:0000256" key="3">
    <source>
        <dbReference type="ARBA" id="ARBA00022896"/>
    </source>
</evidence>
<evidence type="ECO:0000313" key="9">
    <source>
        <dbReference type="EMBL" id="MDI5935281.1"/>
    </source>
</evidence>
<evidence type="ECO:0000256" key="5">
    <source>
        <dbReference type="ARBA" id="ARBA00023002"/>
    </source>
</evidence>
<dbReference type="GO" id="GO:0051213">
    <property type="term" value="F:dioxygenase activity"/>
    <property type="evidence" value="ECO:0007669"/>
    <property type="project" value="UniProtKB-KW"/>
</dbReference>
<dbReference type="PANTHER" id="PTHR41536:SF1">
    <property type="entry name" value="PKHD-TYPE HYDROXYLASE YBIX"/>
    <property type="match status" value="1"/>
</dbReference>
<dbReference type="Proteomes" id="UP001244242">
    <property type="component" value="Unassembled WGS sequence"/>
</dbReference>
<feature type="domain" description="Fe2OG dioxygenase" evidence="8">
    <location>
        <begin position="116"/>
        <end position="214"/>
    </location>
</feature>
<accession>A0ABT6VMS6</accession>
<comment type="caution">
    <text evidence="9">The sequence shown here is derived from an EMBL/GenBank/DDBJ whole genome shotgun (WGS) entry which is preliminary data.</text>
</comment>
<dbReference type="HAMAP" id="MF_00657">
    <property type="entry name" value="Hydroxyl_YbiX"/>
    <property type="match status" value="1"/>
</dbReference>
<feature type="binding site" evidence="7">
    <location>
        <position position="134"/>
    </location>
    <ligand>
        <name>Fe cation</name>
        <dbReference type="ChEBI" id="CHEBI:24875"/>
    </ligand>
</feature>
<dbReference type="Gene3D" id="4.10.860.20">
    <property type="entry name" value="Rabenosyn, Rab binding domain"/>
    <property type="match status" value="1"/>
</dbReference>
<proteinExistence type="inferred from homology"/>
<dbReference type="InterPro" id="IPR006620">
    <property type="entry name" value="Pro_4_hyd_alph"/>
</dbReference>
<name>A0ABT6VMS6_9GAMM</name>
<dbReference type="Pfam" id="PF13640">
    <property type="entry name" value="2OG-FeII_Oxy_3"/>
    <property type="match status" value="1"/>
</dbReference>
<dbReference type="NCBIfam" id="NF003975">
    <property type="entry name" value="PRK05467.1-4"/>
    <property type="match status" value="1"/>
</dbReference>
<dbReference type="EMBL" id="JASCQO010000042">
    <property type="protein sequence ID" value="MDI5935281.1"/>
    <property type="molecule type" value="Genomic_DNA"/>
</dbReference>
<evidence type="ECO:0000259" key="8">
    <source>
        <dbReference type="PROSITE" id="PS51471"/>
    </source>
</evidence>
<keyword evidence="2 7" id="KW-0479">Metal-binding</keyword>
<feature type="binding site" evidence="7">
    <location>
        <position position="205"/>
    </location>
    <ligand>
        <name>2-oxoglutarate</name>
        <dbReference type="ChEBI" id="CHEBI:16810"/>
    </ligand>
</feature>
<dbReference type="RefSeq" id="WP_282722737.1">
    <property type="nucleotide sequence ID" value="NZ_JASCQO010000042.1"/>
</dbReference>
<evidence type="ECO:0000256" key="6">
    <source>
        <dbReference type="ARBA" id="ARBA00023004"/>
    </source>
</evidence>
<reference evidence="9 10" key="1">
    <citation type="submission" date="2023-04" db="EMBL/GenBank/DDBJ databases">
        <title>Halomonas strains isolated from rhizosphere soil.</title>
        <authorList>
            <person name="Xu L."/>
            <person name="Sun J.-Q."/>
        </authorList>
    </citation>
    <scope>NUCLEOTIDE SEQUENCE [LARGE SCALE GENOMIC DNA]</scope>
    <source>
        <strain evidence="9 10">LN1S58</strain>
    </source>
</reference>
<dbReference type="Gene3D" id="2.60.120.620">
    <property type="entry name" value="q2cbj1_9rhob like domain"/>
    <property type="match status" value="1"/>
</dbReference>
<gene>
    <name evidence="9" type="ORF">QLQ84_15910</name>
</gene>
<dbReference type="InterPro" id="IPR041097">
    <property type="entry name" value="PKHD_C"/>
</dbReference>
<feature type="binding site" evidence="7">
    <location>
        <position position="136"/>
    </location>
    <ligand>
        <name>Fe cation</name>
        <dbReference type="ChEBI" id="CHEBI:24875"/>
    </ligand>
</feature>
<sequence>MKAGSDADYRECRLRKLNANHSRLFIINGNFYWSGALIVILCIDQVIPAELLQRVQATLADASFRDGRETAGWHARTVKLNQQADSRQPEVAALRQALTAELQRHPLFQMAARPKRIKPLMFSRYEQGMSYGNHVDDAVMATPQGAMRSDLSFTLFLNDPDSYDGGELLIDSTAGEQTYKLPAGALILYPSSTLHRVEPVTRGQRLAAVGWTQSQVRDPQQREILFDLDTTRRQVFEESGKSRTFDMLSKSLANLLRMWADP</sequence>
<dbReference type="InterPro" id="IPR023550">
    <property type="entry name" value="PKHD_hydroxylase"/>
</dbReference>
<comment type="cofactor">
    <cofactor evidence="1 7">
        <name>L-ascorbate</name>
        <dbReference type="ChEBI" id="CHEBI:38290"/>
    </cofactor>
</comment>
<dbReference type="NCBIfam" id="NF003974">
    <property type="entry name" value="PRK05467.1-3"/>
    <property type="match status" value="1"/>
</dbReference>
<dbReference type="PROSITE" id="PS51471">
    <property type="entry name" value="FE2OG_OXY"/>
    <property type="match status" value="1"/>
</dbReference>
<evidence type="ECO:0000256" key="2">
    <source>
        <dbReference type="ARBA" id="ARBA00022723"/>
    </source>
</evidence>
<keyword evidence="4 7" id="KW-0223">Dioxygenase</keyword>
<evidence type="ECO:0000256" key="7">
    <source>
        <dbReference type="HAMAP-Rule" id="MF_00657"/>
    </source>
</evidence>
<keyword evidence="3 7" id="KW-0847">Vitamin C</keyword>
<keyword evidence="5 7" id="KW-0560">Oxidoreductase</keyword>
<dbReference type="PANTHER" id="PTHR41536">
    <property type="entry name" value="PKHD-TYPE HYDROXYLASE YBIX"/>
    <property type="match status" value="1"/>
</dbReference>
<dbReference type="SMART" id="SM00702">
    <property type="entry name" value="P4Hc"/>
    <property type="match status" value="1"/>
</dbReference>
<dbReference type="Pfam" id="PF18331">
    <property type="entry name" value="PKHD_C"/>
    <property type="match status" value="1"/>
</dbReference>
<keyword evidence="6 7" id="KW-0408">Iron</keyword>
<dbReference type="InterPro" id="IPR005123">
    <property type="entry name" value="Oxoglu/Fe-dep_dioxygenase_dom"/>
</dbReference>
<evidence type="ECO:0000256" key="1">
    <source>
        <dbReference type="ARBA" id="ARBA00001961"/>
    </source>
</evidence>
<protein>
    <submittedName>
        <fullName evidence="9">Fe2+-dependent dioxygenase</fullName>
    </submittedName>
</protein>
<evidence type="ECO:0000313" key="10">
    <source>
        <dbReference type="Proteomes" id="UP001244242"/>
    </source>
</evidence>
<keyword evidence="10" id="KW-1185">Reference proteome</keyword>
<dbReference type="InterPro" id="IPR044862">
    <property type="entry name" value="Pro_4_hyd_alph_FE2OG_OXY"/>
</dbReference>
<feature type="binding site" evidence="7">
    <location>
        <position position="195"/>
    </location>
    <ligand>
        <name>Fe cation</name>
        <dbReference type="ChEBI" id="CHEBI:24875"/>
    </ligand>
</feature>
<comment type="cofactor">
    <cofactor evidence="7">
        <name>Fe(2+)</name>
        <dbReference type="ChEBI" id="CHEBI:29033"/>
    </cofactor>
    <text evidence="7">Binds 1 Fe(2+) ion per subunit.</text>
</comment>
<evidence type="ECO:0000256" key="4">
    <source>
        <dbReference type="ARBA" id="ARBA00022964"/>
    </source>
</evidence>